<dbReference type="GO" id="GO:0043165">
    <property type="term" value="P:Gram-negative-bacterium-type cell outer membrane assembly"/>
    <property type="evidence" value="ECO:0007669"/>
    <property type="project" value="UniProtKB-UniRule"/>
</dbReference>
<evidence type="ECO:0000259" key="6">
    <source>
        <dbReference type="Pfam" id="PF13360"/>
    </source>
</evidence>
<dbReference type="InterPro" id="IPR018391">
    <property type="entry name" value="PQQ_b-propeller_rpt"/>
</dbReference>
<dbReference type="HAMAP" id="MF_00923">
    <property type="entry name" value="OM_assembly_BamB"/>
    <property type="match status" value="1"/>
</dbReference>
<protein>
    <recommendedName>
        <fullName evidence="4">Outer membrane protein assembly factor BamB</fullName>
    </recommendedName>
</protein>
<dbReference type="Proteomes" id="UP000249135">
    <property type="component" value="Unassembled WGS sequence"/>
</dbReference>
<evidence type="ECO:0000256" key="5">
    <source>
        <dbReference type="SAM" id="SignalP"/>
    </source>
</evidence>
<comment type="function">
    <text evidence="4">Part of the outer membrane protein assembly complex, which is involved in assembly and insertion of beta-barrel proteins into the outer membrane.</text>
</comment>
<name>A0A2W5PLF4_VARPD</name>
<reference evidence="7 8" key="1">
    <citation type="submission" date="2017-08" db="EMBL/GenBank/DDBJ databases">
        <title>Infants hospitalized years apart are colonized by the same room-sourced microbial strains.</title>
        <authorList>
            <person name="Brooks B."/>
            <person name="Olm M.R."/>
            <person name="Firek B.A."/>
            <person name="Baker R."/>
            <person name="Thomas B.C."/>
            <person name="Morowitz M.J."/>
            <person name="Banfield J.F."/>
        </authorList>
    </citation>
    <scope>NUCLEOTIDE SEQUENCE [LARGE SCALE GENOMIC DNA]</scope>
    <source>
        <strain evidence="7">S2_005_003_R2_41</strain>
    </source>
</reference>
<sequence length="384" mass="39784">MNFKRFSAPAPVLRAGAAMVLIAVAASIAACSGTAKPKPAELPPNNALMGVRQAWTAKLPSVAFPLQTAVNGDTVTVAAADGTVVAIDARTGAEQWRASVGAPLIAGVGSDGSMAAVVTADNELVALQGGKVLWKERLSAETYTPPLVAGRRVFAQTADRSTTAFDGQSGRRLWTQTRAAGDALVLRKPGVMLPVGDTLVAGVGARMVGMNPNNGVSRWEVPIASPRGTNDVERLVDLTGTVSRVGETVCARAYYAAVGCVDTTRGTLVWNKPSVGAEGVGGDERAVYGTDSNGSVVAWRRTDGNVMWTSDRLRLRTLTAPLAVGRTLVIGEDTGTVHFLSREDGSPLNRLAPDGSAIAAAPVLAANTVVVVTRNGGVFGYRPE</sequence>
<dbReference type="SUPFAM" id="SSF50998">
    <property type="entry name" value="Quinoprotein alcohol dehydrogenase-like"/>
    <property type="match status" value="1"/>
</dbReference>
<keyword evidence="2 4" id="KW-0472">Membrane</keyword>
<dbReference type="InterPro" id="IPR002372">
    <property type="entry name" value="PQQ_rpt_dom"/>
</dbReference>
<keyword evidence="4" id="KW-0449">Lipoprotein</keyword>
<dbReference type="InterPro" id="IPR017687">
    <property type="entry name" value="BamB"/>
</dbReference>
<keyword evidence="3 4" id="KW-0998">Cell outer membrane</keyword>
<organism evidence="7 8">
    <name type="scientific">Variovorax paradoxus</name>
    <dbReference type="NCBI Taxonomy" id="34073"/>
    <lineage>
        <taxon>Bacteria</taxon>
        <taxon>Pseudomonadati</taxon>
        <taxon>Pseudomonadota</taxon>
        <taxon>Betaproteobacteria</taxon>
        <taxon>Burkholderiales</taxon>
        <taxon>Comamonadaceae</taxon>
        <taxon>Variovorax</taxon>
    </lineage>
</organism>
<comment type="subunit">
    <text evidence="4">Part of the Bam complex.</text>
</comment>
<accession>A0A2W5PLF4</accession>
<dbReference type="PANTHER" id="PTHR34512:SF30">
    <property type="entry name" value="OUTER MEMBRANE PROTEIN ASSEMBLY FACTOR BAMB"/>
    <property type="match status" value="1"/>
</dbReference>
<evidence type="ECO:0000256" key="1">
    <source>
        <dbReference type="ARBA" id="ARBA00022729"/>
    </source>
</evidence>
<dbReference type="PROSITE" id="PS51257">
    <property type="entry name" value="PROKAR_LIPOPROTEIN"/>
    <property type="match status" value="1"/>
</dbReference>
<dbReference type="InterPro" id="IPR015943">
    <property type="entry name" value="WD40/YVTN_repeat-like_dom_sf"/>
</dbReference>
<keyword evidence="1 4" id="KW-0732">Signal</keyword>
<comment type="similarity">
    <text evidence="4">Belongs to the BamB family.</text>
</comment>
<dbReference type="Pfam" id="PF13360">
    <property type="entry name" value="PQQ_2"/>
    <property type="match status" value="1"/>
</dbReference>
<dbReference type="InterPro" id="IPR011047">
    <property type="entry name" value="Quinoprotein_ADH-like_sf"/>
</dbReference>
<dbReference type="EMBL" id="QFPP01000395">
    <property type="protein sequence ID" value="PZQ66691.1"/>
    <property type="molecule type" value="Genomic_DNA"/>
</dbReference>
<comment type="subcellular location">
    <subcellularLocation>
        <location evidence="4">Cell outer membrane</location>
        <topology evidence="4">Lipid-anchor</topology>
    </subcellularLocation>
</comment>
<evidence type="ECO:0000256" key="2">
    <source>
        <dbReference type="ARBA" id="ARBA00023136"/>
    </source>
</evidence>
<dbReference type="SMART" id="SM00564">
    <property type="entry name" value="PQQ"/>
    <property type="match status" value="4"/>
</dbReference>
<dbReference type="AlphaFoldDB" id="A0A2W5PLF4"/>
<dbReference type="GO" id="GO:0051205">
    <property type="term" value="P:protein insertion into membrane"/>
    <property type="evidence" value="ECO:0007669"/>
    <property type="project" value="UniProtKB-UniRule"/>
</dbReference>
<evidence type="ECO:0000256" key="3">
    <source>
        <dbReference type="ARBA" id="ARBA00023237"/>
    </source>
</evidence>
<comment type="caution">
    <text evidence="7">The sequence shown here is derived from an EMBL/GenBank/DDBJ whole genome shotgun (WGS) entry which is preliminary data.</text>
</comment>
<feature type="chain" id="PRO_5016184734" description="Outer membrane protein assembly factor BamB" evidence="5">
    <location>
        <begin position="26"/>
        <end position="384"/>
    </location>
</feature>
<feature type="domain" description="Pyrrolo-quinoline quinone repeat" evidence="6">
    <location>
        <begin position="81"/>
        <end position="309"/>
    </location>
</feature>
<evidence type="ECO:0000313" key="8">
    <source>
        <dbReference type="Proteomes" id="UP000249135"/>
    </source>
</evidence>
<dbReference type="GO" id="GO:0009279">
    <property type="term" value="C:cell outer membrane"/>
    <property type="evidence" value="ECO:0007669"/>
    <property type="project" value="UniProtKB-SubCell"/>
</dbReference>
<gene>
    <name evidence="4 7" type="primary">bamB</name>
    <name evidence="7" type="ORF">DI563_22815</name>
</gene>
<proteinExistence type="inferred from homology"/>
<dbReference type="NCBIfam" id="TIGR03300">
    <property type="entry name" value="assembly_YfgL"/>
    <property type="match status" value="1"/>
</dbReference>
<dbReference type="PANTHER" id="PTHR34512">
    <property type="entry name" value="CELL SURFACE PROTEIN"/>
    <property type="match status" value="1"/>
</dbReference>
<feature type="signal peptide" evidence="5">
    <location>
        <begin position="1"/>
        <end position="25"/>
    </location>
</feature>
<dbReference type="Gene3D" id="2.130.10.10">
    <property type="entry name" value="YVTN repeat-like/Quinoprotein amine dehydrogenase"/>
    <property type="match status" value="1"/>
</dbReference>
<evidence type="ECO:0000313" key="7">
    <source>
        <dbReference type="EMBL" id="PZQ66691.1"/>
    </source>
</evidence>
<evidence type="ECO:0000256" key="4">
    <source>
        <dbReference type="HAMAP-Rule" id="MF_00923"/>
    </source>
</evidence>
<keyword evidence="4" id="KW-0564">Palmitate</keyword>